<comment type="caution">
    <text evidence="1">The sequence shown here is derived from an EMBL/GenBank/DDBJ whole genome shotgun (WGS) entry which is preliminary data.</text>
</comment>
<evidence type="ECO:0000313" key="2">
    <source>
        <dbReference type="Proteomes" id="UP000324479"/>
    </source>
</evidence>
<gene>
    <name evidence="1" type="ORF">FYK55_21970</name>
</gene>
<sequence length="247" mass="27311">MDLSQESGPAIVLKSAESDNNTGSTPIKNSGWLLLESHGWETATEAEKASGRIIDALRRSLAYHHMGADLGDRGPKSGFSQVFLSDCSNATGESIANDIPGWMIFPTSSRPKIVRIGDIGAYRTVTEERFKTTFAAAFDCEKPMSATERTAFELYTCAHSVGTVQEARFALLFATLEVLIETLPRSESARNHVDQLIKLTEDNVDIEPSDRRSLVGTLEWMRNHSIRQSGRRLVEARLPGWMHNGKT</sequence>
<proteinExistence type="predicted"/>
<dbReference type="EMBL" id="VWOX01000015">
    <property type="protein sequence ID" value="KAA5539993.1"/>
    <property type="molecule type" value="Genomic_DNA"/>
</dbReference>
<evidence type="ECO:0000313" key="1">
    <source>
        <dbReference type="EMBL" id="KAA5539993.1"/>
    </source>
</evidence>
<keyword evidence="2" id="KW-1185">Reference proteome</keyword>
<organism evidence="1 2">
    <name type="scientific">Roseiconus nitratireducens</name>
    <dbReference type="NCBI Taxonomy" id="2605748"/>
    <lineage>
        <taxon>Bacteria</taxon>
        <taxon>Pseudomonadati</taxon>
        <taxon>Planctomycetota</taxon>
        <taxon>Planctomycetia</taxon>
        <taxon>Pirellulales</taxon>
        <taxon>Pirellulaceae</taxon>
        <taxon>Roseiconus</taxon>
    </lineage>
</organism>
<protein>
    <submittedName>
        <fullName evidence="1">Uncharacterized protein</fullName>
    </submittedName>
</protein>
<dbReference type="AlphaFoldDB" id="A0A5M6CY12"/>
<accession>A0A5M6CY12</accession>
<dbReference type="RefSeq" id="WP_150078785.1">
    <property type="nucleotide sequence ID" value="NZ_VWOX01000015.1"/>
</dbReference>
<reference evidence="1 2" key="1">
    <citation type="submission" date="2019-08" db="EMBL/GenBank/DDBJ databases">
        <authorList>
            <person name="Dhanesh K."/>
            <person name="Kumar G."/>
            <person name="Sasikala C."/>
            <person name="Venkata Ramana C."/>
        </authorList>
    </citation>
    <scope>NUCLEOTIDE SEQUENCE [LARGE SCALE GENOMIC DNA]</scope>
    <source>
        <strain evidence="1 2">JC645</strain>
    </source>
</reference>
<name>A0A5M6CY12_9BACT</name>
<feature type="non-terminal residue" evidence="1">
    <location>
        <position position="247"/>
    </location>
</feature>
<dbReference type="Proteomes" id="UP000324479">
    <property type="component" value="Unassembled WGS sequence"/>
</dbReference>